<dbReference type="Pfam" id="PF03901">
    <property type="entry name" value="Glyco_transf_22"/>
    <property type="match status" value="1"/>
</dbReference>
<feature type="transmembrane region" description="Helical" evidence="12">
    <location>
        <begin position="202"/>
        <end position="220"/>
    </location>
</feature>
<dbReference type="GO" id="GO:0005789">
    <property type="term" value="C:endoplasmic reticulum membrane"/>
    <property type="evidence" value="ECO:0007669"/>
    <property type="project" value="UniProtKB-SubCell"/>
</dbReference>
<reference evidence="14" key="2">
    <citation type="journal article" date="2022" name="Microbiol. Resour. Announc.">
        <title>Whole-Genome Sequence of Entomortierella parvispora E1425, a Mucoromycotan Fungus Associated with Burkholderiaceae-Related Endosymbiotic Bacteria.</title>
        <authorList>
            <person name="Herlambang A."/>
            <person name="Guo Y."/>
            <person name="Takashima Y."/>
            <person name="Narisawa K."/>
            <person name="Ohta H."/>
            <person name="Nishizawa T."/>
        </authorList>
    </citation>
    <scope>NUCLEOTIDE SEQUENCE</scope>
    <source>
        <strain evidence="14">E1425</strain>
    </source>
</reference>
<dbReference type="AlphaFoldDB" id="A0A9P3H509"/>
<comment type="similarity">
    <text evidence="3 12">Belongs to the glycosyltransferase 22 family.</text>
</comment>
<feature type="transmembrane region" description="Helical" evidence="12">
    <location>
        <begin position="464"/>
        <end position="484"/>
    </location>
</feature>
<sequence>MATSEMEEQAKKQQHSNGNGNGNGHSMSTKQGNGILKNNGSANGNGQGLSKRKSSKGSVSFHTSVITSSTATSKRVAVPTSSLSLSWSSSSTTSTASSSSLSSFEALDYVIHGLVLSLIALHILVAPFTKVEESFNLQATHDILTLGVSQDSVSKYDHLEFPGVVPRTFVGPLLLAIGSWPIMAVVRFLAPSSGVPKSITGQIIVRMVLGLFTFFGWHQMSRGVNHQFGKTVTRLFMVVSAVQFHWLFYAGRTLPNTFALAIVNVAFSYWMQASTPTSRSITKRETEERLMRMLDCLVVATVLFRSEILLLMAPILLLELSTDRIRFWRTIQEGITAGVVSLLIAVGVDSWFWQQWMWAEGAVFWFNAVEGKSVAWGISPWHTYFTNLLPKISGVALPLALVAVIFGAVEVRYRRYFLPAAAFVGLYSFLGHKEWRFIIYVVPILNLGAALTLSWVLKRKTVVYRLLALFIVAAVGLNFASSVAQSLISSTNYPGGHALQRLHELELPHFSAATVHIDVAAAETGCSRFGERAEDPNSLHHWTYSKVETHTSPEEYLQYTHLLTGNPEYHEDRFIVLEKVQGYAGIGRQSLGQLKKTCHPLEILQGGADRQESWTERAVSLWEACSPVKIKKEGQIWIMKQAWGYY</sequence>
<name>A0A9P3H509_9FUNG</name>
<protein>
    <recommendedName>
        <fullName evidence="12">Mannosyltransferase</fullName>
        <ecNumber evidence="12">2.4.1.-</ecNumber>
    </recommendedName>
</protein>
<feature type="compositionally biased region" description="Polar residues" evidence="13">
    <location>
        <begin position="25"/>
        <end position="44"/>
    </location>
</feature>
<dbReference type="EMBL" id="BQFW01000003">
    <property type="protein sequence ID" value="GJJ69872.1"/>
    <property type="molecule type" value="Genomic_DNA"/>
</dbReference>
<feature type="transmembrane region" description="Helical" evidence="12">
    <location>
        <begin position="169"/>
        <end position="190"/>
    </location>
</feature>
<evidence type="ECO:0000313" key="14">
    <source>
        <dbReference type="EMBL" id="GJJ69872.1"/>
    </source>
</evidence>
<evidence type="ECO:0000256" key="6">
    <source>
        <dbReference type="ARBA" id="ARBA00022692"/>
    </source>
</evidence>
<feature type="region of interest" description="Disordered" evidence="13">
    <location>
        <begin position="1"/>
        <end position="56"/>
    </location>
</feature>
<comment type="subcellular location">
    <subcellularLocation>
        <location evidence="1 12">Endoplasmic reticulum membrane</location>
        <topology evidence="1 12">Multi-pass membrane protein</topology>
    </subcellularLocation>
</comment>
<feature type="transmembrane region" description="Helical" evidence="12">
    <location>
        <begin position="416"/>
        <end position="431"/>
    </location>
</feature>
<evidence type="ECO:0000256" key="2">
    <source>
        <dbReference type="ARBA" id="ARBA00004922"/>
    </source>
</evidence>
<keyword evidence="9 12" id="KW-0472">Membrane</keyword>
<evidence type="ECO:0000256" key="10">
    <source>
        <dbReference type="ARBA" id="ARBA00044721"/>
    </source>
</evidence>
<dbReference type="PANTHER" id="PTHR22760">
    <property type="entry name" value="GLYCOSYLTRANSFERASE"/>
    <property type="match status" value="1"/>
</dbReference>
<accession>A0A9P3H509</accession>
<comment type="pathway">
    <text evidence="2">Protein modification; protein glycosylation.</text>
</comment>
<feature type="transmembrane region" description="Helical" evidence="12">
    <location>
        <begin position="437"/>
        <end position="457"/>
    </location>
</feature>
<keyword evidence="5" id="KW-0808">Transferase</keyword>
<proteinExistence type="inferred from homology"/>
<evidence type="ECO:0000256" key="9">
    <source>
        <dbReference type="ARBA" id="ARBA00023136"/>
    </source>
</evidence>
<evidence type="ECO:0000256" key="12">
    <source>
        <dbReference type="RuleBase" id="RU363075"/>
    </source>
</evidence>
<feature type="transmembrane region" description="Helical" evidence="12">
    <location>
        <begin position="330"/>
        <end position="353"/>
    </location>
</feature>
<dbReference type="GO" id="GO:0006487">
    <property type="term" value="P:protein N-linked glycosylation"/>
    <property type="evidence" value="ECO:0007669"/>
    <property type="project" value="TreeGrafter"/>
</dbReference>
<evidence type="ECO:0000313" key="15">
    <source>
        <dbReference type="Proteomes" id="UP000827284"/>
    </source>
</evidence>
<dbReference type="Proteomes" id="UP000827284">
    <property type="component" value="Unassembled WGS sequence"/>
</dbReference>
<evidence type="ECO:0000256" key="4">
    <source>
        <dbReference type="ARBA" id="ARBA00022676"/>
    </source>
</evidence>
<keyword evidence="6 12" id="KW-0812">Transmembrane</keyword>
<reference evidence="14" key="1">
    <citation type="submission" date="2021-11" db="EMBL/GenBank/DDBJ databases">
        <authorList>
            <person name="Herlambang A."/>
            <person name="Guo Y."/>
            <person name="Takashima Y."/>
            <person name="Nishizawa T."/>
        </authorList>
    </citation>
    <scope>NUCLEOTIDE SEQUENCE</scope>
    <source>
        <strain evidence="14">E1425</strain>
    </source>
</reference>
<feature type="transmembrane region" description="Helical" evidence="12">
    <location>
        <begin position="109"/>
        <end position="128"/>
    </location>
</feature>
<evidence type="ECO:0000256" key="11">
    <source>
        <dbReference type="ARBA" id="ARBA00048899"/>
    </source>
</evidence>
<keyword evidence="7 12" id="KW-0256">Endoplasmic reticulum</keyword>
<comment type="function">
    <text evidence="10">Mannosyltransferase that operates in the biosynthetic pathway of dolichol-linked oligosaccharides, the glycan precursors employed in protein asparagine (N)-glycosylation. The assembly of dolichol-linked oligosaccharides begins on the cytosolic side of the endoplasmic reticulum membrane and finishes in its lumen. The sequential addition of sugars to dolichol pyrophosphate produces dolichol-linked oligosaccharides containing fourteen sugars, including two GlcNAcs, nine mannoses and three glucoses. Once assembled, the oligosaccharide is transferred from the lipid to nascent proteins by oligosaccharyltransferases. In the lumen of the endoplasmic reticulum, adds the eighth mannose residue in an alpha-1,6 linkage onto Man(7)GlcNAc(2)-PP-dolichol to produce Man(8)GlcNAc(2)-PP-dolichol.</text>
</comment>
<evidence type="ECO:0000256" key="5">
    <source>
        <dbReference type="ARBA" id="ARBA00022679"/>
    </source>
</evidence>
<keyword evidence="4 12" id="KW-0328">Glycosyltransferase</keyword>
<comment type="catalytic activity">
    <reaction evidence="11">
        <text>an alpha-D-Man-(1-&gt;2)-alpha-D-Man-(1-&gt;2)-alpha-D-Man-(1-&gt;3)-[alpha-D-Man-(1-&gt;2)-alpha-D-Man-(1-&gt;3)-alpha-D-Man-(1-&gt;6)]-beta-D-Man-(1-&gt;4)-beta-D-GlcNAc-(1-&gt;4)-alpha-D-GlcNAc-diphospho-di-trans,poly-cis-dolichol + a di-trans,poly-cis-dolichyl beta-D-mannosyl phosphate = an alpha-D-Man-(1-&gt;2)-alpha-D-Man-(1-&gt;2)-alpha-D-Man-(1-&gt;3)-[alpha-D-Man-(1-&gt;2)-alpha-D-Man-(1-&gt;3)-[alpha-D-Man-(1-&gt;6)]-alpha-D-Man-(1-&gt;6)]-beta-D-Man-(1-&gt;4)-beta-D-GlcNAc-(1-&gt;4)-alpha-D-GlcNAc-diphospho-di-trans,poly-cis-dolichol + a di-trans,poly-cis-dolichyl phosphate + H(+)</text>
        <dbReference type="Rhea" id="RHEA:29535"/>
        <dbReference type="Rhea" id="RHEA-COMP:19498"/>
        <dbReference type="Rhea" id="RHEA-COMP:19501"/>
        <dbReference type="Rhea" id="RHEA-COMP:19518"/>
        <dbReference type="Rhea" id="RHEA-COMP:19519"/>
        <dbReference type="ChEBI" id="CHEBI:15378"/>
        <dbReference type="ChEBI" id="CHEBI:57683"/>
        <dbReference type="ChEBI" id="CHEBI:58211"/>
        <dbReference type="ChEBI" id="CHEBI:132517"/>
        <dbReference type="ChEBI" id="CHEBI:132519"/>
        <dbReference type="EC" id="2.4.1.260"/>
    </reaction>
    <physiologicalReaction direction="left-to-right" evidence="11">
        <dbReference type="Rhea" id="RHEA:29536"/>
    </physiologicalReaction>
</comment>
<evidence type="ECO:0000256" key="8">
    <source>
        <dbReference type="ARBA" id="ARBA00022989"/>
    </source>
</evidence>
<evidence type="ECO:0000256" key="13">
    <source>
        <dbReference type="SAM" id="MobiDB-lite"/>
    </source>
</evidence>
<gene>
    <name evidence="14" type="ORF">EMPS_02221</name>
</gene>
<feature type="transmembrane region" description="Helical" evidence="12">
    <location>
        <begin position="388"/>
        <end position="409"/>
    </location>
</feature>
<dbReference type="EC" id="2.4.1.-" evidence="12"/>
<comment type="caution">
    <text evidence="14">The sequence shown here is derived from an EMBL/GenBank/DDBJ whole genome shotgun (WGS) entry which is preliminary data.</text>
</comment>
<dbReference type="OrthoDB" id="19039at2759"/>
<dbReference type="GO" id="GO:0052917">
    <property type="term" value="F:dol-P-Man:Man(7)GlcNAc(2)-PP-Dol alpha-1,6-mannosyltransferase activity"/>
    <property type="evidence" value="ECO:0007669"/>
    <property type="project" value="UniProtKB-EC"/>
</dbReference>
<organism evidence="14 15">
    <name type="scientific">Entomortierella parvispora</name>
    <dbReference type="NCBI Taxonomy" id="205924"/>
    <lineage>
        <taxon>Eukaryota</taxon>
        <taxon>Fungi</taxon>
        <taxon>Fungi incertae sedis</taxon>
        <taxon>Mucoromycota</taxon>
        <taxon>Mortierellomycotina</taxon>
        <taxon>Mortierellomycetes</taxon>
        <taxon>Mortierellales</taxon>
        <taxon>Mortierellaceae</taxon>
        <taxon>Entomortierella</taxon>
    </lineage>
</organism>
<dbReference type="PANTHER" id="PTHR22760:SF1">
    <property type="entry name" value="DOL-P-MAN:MAN(7)GLCNAC(2)-PP-DOL ALPHA-1,6-MANNOSYLTRANSFERASE"/>
    <property type="match status" value="1"/>
</dbReference>
<evidence type="ECO:0000256" key="7">
    <source>
        <dbReference type="ARBA" id="ARBA00022824"/>
    </source>
</evidence>
<keyword evidence="8 12" id="KW-1133">Transmembrane helix</keyword>
<feature type="transmembrane region" description="Helical" evidence="12">
    <location>
        <begin position="258"/>
        <end position="277"/>
    </location>
</feature>
<evidence type="ECO:0000256" key="1">
    <source>
        <dbReference type="ARBA" id="ARBA00004477"/>
    </source>
</evidence>
<keyword evidence="15" id="KW-1185">Reference proteome</keyword>
<evidence type="ECO:0000256" key="3">
    <source>
        <dbReference type="ARBA" id="ARBA00007063"/>
    </source>
</evidence>
<dbReference type="InterPro" id="IPR005599">
    <property type="entry name" value="GPI_mannosylTrfase"/>
</dbReference>